<feature type="compositionally biased region" description="Polar residues" evidence="3">
    <location>
        <begin position="385"/>
        <end position="402"/>
    </location>
</feature>
<evidence type="ECO:0000259" key="5">
    <source>
        <dbReference type="PROSITE" id="PS51294"/>
    </source>
</evidence>
<dbReference type="AlphaFoldDB" id="A0A7J7KLG2"/>
<accession>A0A7J7KLG2</accession>
<feature type="domain" description="Myb-like" evidence="4">
    <location>
        <begin position="85"/>
        <end position="131"/>
    </location>
</feature>
<evidence type="ECO:0000313" key="6">
    <source>
        <dbReference type="EMBL" id="KAF6039051.1"/>
    </source>
</evidence>
<feature type="compositionally biased region" description="Polar residues" evidence="3">
    <location>
        <begin position="569"/>
        <end position="582"/>
    </location>
</feature>
<dbReference type="Gene3D" id="1.10.10.60">
    <property type="entry name" value="Homeodomain-like"/>
    <property type="match status" value="3"/>
</dbReference>
<proteinExistence type="predicted"/>
<gene>
    <name evidence="6" type="ORF">EB796_002645</name>
</gene>
<dbReference type="InterPro" id="IPR015395">
    <property type="entry name" value="C-myb_C"/>
</dbReference>
<reference evidence="6" key="1">
    <citation type="submission" date="2020-06" db="EMBL/GenBank/DDBJ databases">
        <title>Draft genome of Bugula neritina, a colonial animal packing powerful symbionts and potential medicines.</title>
        <authorList>
            <person name="Rayko M."/>
        </authorList>
    </citation>
    <scope>NUCLEOTIDE SEQUENCE [LARGE SCALE GENOMIC DNA]</scope>
    <source>
        <strain evidence="6">Kwan_BN1</strain>
    </source>
</reference>
<organism evidence="6 7">
    <name type="scientific">Bugula neritina</name>
    <name type="common">Brown bryozoan</name>
    <name type="synonym">Sertularia neritina</name>
    <dbReference type="NCBI Taxonomy" id="10212"/>
    <lineage>
        <taxon>Eukaryota</taxon>
        <taxon>Metazoa</taxon>
        <taxon>Spiralia</taxon>
        <taxon>Lophotrochozoa</taxon>
        <taxon>Bryozoa</taxon>
        <taxon>Gymnolaemata</taxon>
        <taxon>Cheilostomatida</taxon>
        <taxon>Flustrina</taxon>
        <taxon>Buguloidea</taxon>
        <taxon>Bugulidae</taxon>
        <taxon>Bugula</taxon>
    </lineage>
</organism>
<feature type="domain" description="Myb-like" evidence="4">
    <location>
        <begin position="27"/>
        <end position="79"/>
    </location>
</feature>
<evidence type="ECO:0000256" key="3">
    <source>
        <dbReference type="SAM" id="MobiDB-lite"/>
    </source>
</evidence>
<dbReference type="OrthoDB" id="2143914at2759"/>
<keyword evidence="2" id="KW-0238">DNA-binding</keyword>
<feature type="region of interest" description="Disordered" evidence="3">
    <location>
        <begin position="385"/>
        <end position="430"/>
    </location>
</feature>
<dbReference type="InterPro" id="IPR017930">
    <property type="entry name" value="Myb_dom"/>
</dbReference>
<dbReference type="GO" id="GO:0000978">
    <property type="term" value="F:RNA polymerase II cis-regulatory region sequence-specific DNA binding"/>
    <property type="evidence" value="ECO:0007669"/>
    <property type="project" value="TreeGrafter"/>
</dbReference>
<dbReference type="Pfam" id="PF00249">
    <property type="entry name" value="Myb_DNA-binding"/>
    <property type="match status" value="2"/>
</dbReference>
<dbReference type="InterPro" id="IPR009057">
    <property type="entry name" value="Homeodomain-like_sf"/>
</dbReference>
<dbReference type="Pfam" id="PF09316">
    <property type="entry name" value="Cmyb_C"/>
    <property type="match status" value="1"/>
</dbReference>
<dbReference type="PANTHER" id="PTHR45614">
    <property type="entry name" value="MYB PROTEIN-RELATED"/>
    <property type="match status" value="1"/>
</dbReference>
<evidence type="ECO:0000259" key="4">
    <source>
        <dbReference type="PROSITE" id="PS50090"/>
    </source>
</evidence>
<feature type="domain" description="HTH myb-type" evidence="5">
    <location>
        <begin position="35"/>
        <end position="83"/>
    </location>
</feature>
<dbReference type="GO" id="GO:0000981">
    <property type="term" value="F:DNA-binding transcription factor activity, RNA polymerase II-specific"/>
    <property type="evidence" value="ECO:0007669"/>
    <property type="project" value="TreeGrafter"/>
</dbReference>
<sequence>MNRIHCFNNGSLTNNSFSETESEEETDANSNKIIWSHSEDEKLKHLVTAAHGDVNWEGLSFYFPEKSAFQCKSRWEKKVLFDCMKGPWTAEEDQKILDVVRIYGYKSWGLVASTLYGRNSKQCRDRWHNHLDPRRGSSWAEEEDRLLCMLHSQLGNQWAEIAKYFPGRTADAVRDHWNSQSICRNMKSEYGQPLKRRVDYQLPIPFSKYRRRETTPPSEQCLPSHPTKVEVVEPQYKTVYHSETRPSVPYSGATNFYAAMNGSEKYGHMTTFELLSGTTSSTPIKFSKLNSGSYDKARIDETSLAAVTSYDGLIPLTSKALKQPCILRRKRRKSNQENVGPPLVLPSPKAEPSSECDANLSVIFNQLTPLKTPVKHLPFSPSRFFNSPGGTKTSEAITSTPVHQRDHQSELLSTPSVKQEPTTPSKSILCTPPSAVLGPQTEPHTPTPFKKALANLEKKSGVVRTEHHTPMHIHDDLQDVIAQDTETYGAAAGSAAFKTSLNRRFGSYRLVRNGRSVQQNLQHRLSAVSTSSPGFKPETPSKSLFSSASLNFSPPSILKETLSQSPDLSNTFASASSRSQVKSLPRKKPASACTKSKSIMKSPPDLYKPGYLMVACGKTDDQLLMTDIAKGWMRELNSRL</sequence>
<comment type="caution">
    <text evidence="6">The sequence shown here is derived from an EMBL/GenBank/DDBJ whole genome shotgun (WGS) entry which is preliminary data.</text>
</comment>
<dbReference type="FunFam" id="1.10.10.60:FF:000010">
    <property type="entry name" value="Transcriptional activator Myb isoform A"/>
    <property type="match status" value="1"/>
</dbReference>
<dbReference type="EMBL" id="VXIV02000314">
    <property type="protein sequence ID" value="KAF6039051.1"/>
    <property type="molecule type" value="Genomic_DNA"/>
</dbReference>
<dbReference type="SUPFAM" id="SSF46689">
    <property type="entry name" value="Homeodomain-like"/>
    <property type="match status" value="2"/>
</dbReference>
<dbReference type="InterPro" id="IPR050560">
    <property type="entry name" value="MYB_TF"/>
</dbReference>
<dbReference type="InterPro" id="IPR001005">
    <property type="entry name" value="SANT/Myb"/>
</dbReference>
<dbReference type="PROSITE" id="PS51294">
    <property type="entry name" value="HTH_MYB"/>
    <property type="match status" value="3"/>
</dbReference>
<feature type="region of interest" description="Disordered" evidence="3">
    <location>
        <begin position="569"/>
        <end position="599"/>
    </location>
</feature>
<feature type="region of interest" description="Disordered" evidence="3">
    <location>
        <begin position="327"/>
        <end position="352"/>
    </location>
</feature>
<keyword evidence="7" id="KW-1185">Reference proteome</keyword>
<protein>
    <submittedName>
        <fullName evidence="6">MYBL2</fullName>
    </submittedName>
</protein>
<dbReference type="Proteomes" id="UP000593567">
    <property type="component" value="Unassembled WGS sequence"/>
</dbReference>
<evidence type="ECO:0000313" key="7">
    <source>
        <dbReference type="Proteomes" id="UP000593567"/>
    </source>
</evidence>
<dbReference type="CDD" id="cd00167">
    <property type="entry name" value="SANT"/>
    <property type="match status" value="3"/>
</dbReference>
<evidence type="ECO:0000256" key="1">
    <source>
        <dbReference type="ARBA" id="ARBA00022737"/>
    </source>
</evidence>
<feature type="domain" description="Myb-like" evidence="4">
    <location>
        <begin position="137"/>
        <end position="181"/>
    </location>
</feature>
<feature type="domain" description="HTH myb-type" evidence="5">
    <location>
        <begin position="138"/>
        <end position="180"/>
    </location>
</feature>
<evidence type="ECO:0000256" key="2">
    <source>
        <dbReference type="ARBA" id="ARBA00023125"/>
    </source>
</evidence>
<feature type="compositionally biased region" description="Polar residues" evidence="3">
    <location>
        <begin position="410"/>
        <end position="428"/>
    </location>
</feature>
<feature type="domain" description="HTH myb-type" evidence="5">
    <location>
        <begin position="85"/>
        <end position="135"/>
    </location>
</feature>
<dbReference type="SMART" id="SM00717">
    <property type="entry name" value="SANT"/>
    <property type="match status" value="3"/>
</dbReference>
<dbReference type="GO" id="GO:0005634">
    <property type="term" value="C:nucleus"/>
    <property type="evidence" value="ECO:0007669"/>
    <property type="project" value="TreeGrafter"/>
</dbReference>
<dbReference type="PROSITE" id="PS50090">
    <property type="entry name" value="MYB_LIKE"/>
    <property type="match status" value="3"/>
</dbReference>
<name>A0A7J7KLG2_BUGNE</name>
<keyword evidence="1" id="KW-0677">Repeat</keyword>
<dbReference type="PANTHER" id="PTHR45614:SF30">
    <property type="entry name" value="MYB-RELATED PROTEIN B"/>
    <property type="match status" value="1"/>
</dbReference>